<keyword evidence="7 15" id="KW-0547">Nucleotide-binding</keyword>
<evidence type="ECO:0000313" key="20">
    <source>
        <dbReference type="Proteomes" id="UP000019754"/>
    </source>
</evidence>
<dbReference type="AlphaFoldDB" id="A0A022KYZ7"/>
<proteinExistence type="inferred from homology"/>
<evidence type="ECO:0000256" key="15">
    <source>
        <dbReference type="HAMAP-Rule" id="MF_01458"/>
    </source>
</evidence>
<dbReference type="Pfam" id="PF06480">
    <property type="entry name" value="FtsH_ext"/>
    <property type="match status" value="1"/>
</dbReference>
<sequence length="699" mass="75183">MAEDTGKNTGRTKVGKKKRPGAGIALWIILALLLGMTLFSLLGRDGFQQIDTEQGLELLKGGTVEQAKIIGGNQQRVDLVLSEPFKDGEDDKGTQVRFSYVDARGEAIVQAVEEAQPAKGYTDEIATSSWWTTLLISFLPLLIFFGLFWFLIMNAQGGGRAMQFGKSKAKLFNKEAPKVTFADVAGAEEAVEELDEIKQFLIDPGKYQAVGAKIPKGVLLYGPPGTGKTLLARAVAGEANVPFYSISGSDFVEMFVGVGASRVRDLFNTAKENSPAIIFIDEIDAVGRHRGAGMGGGHDEREQTLNQMLVEMDGFDENQNVILIAATNRVDILDPALLRPGRFDRQIAVEVPDLKGRLHILGVHAKGKPLAHDVDLEAVARRTIGMSGADLANVLNEAALLTARSGNQIIDNRALDEAIDRVSMGPQRYSKVMSDRERQMTAYHEGGHALVAAALNNSAPVTKVTILPRGRAGGYTMVVPTQDRNYQSRNELLDRLAYAMGGYAVEESIFHDVTTGPSSDLQNATKIARTMVMQLGMSDAVGPVALAGDQDEVFVGMQQGQGPRFSAETAGIIDQEVRKLLDNALDEAHAVIVENRPVLDRLVEELLEKETLGERELAEVFADVTKRPLRQVWQSSEDRPTLEPPKAGSTTTATGAEASDAGEPLTPGPPELPHPGGDGPDIPGVPREGQGPADGPTGL</sequence>
<keyword evidence="13 15" id="KW-0472">Membrane</keyword>
<dbReference type="Gene3D" id="1.20.58.760">
    <property type="entry name" value="Peptidase M41"/>
    <property type="match status" value="1"/>
</dbReference>
<dbReference type="GO" id="GO:0016887">
    <property type="term" value="F:ATP hydrolysis activity"/>
    <property type="evidence" value="ECO:0007669"/>
    <property type="project" value="UniProtKB-UniRule"/>
</dbReference>
<dbReference type="GO" id="GO:0004222">
    <property type="term" value="F:metalloendopeptidase activity"/>
    <property type="evidence" value="ECO:0007669"/>
    <property type="project" value="InterPro"/>
</dbReference>
<keyword evidence="3 15" id="KW-1003">Cell membrane</keyword>
<evidence type="ECO:0000256" key="3">
    <source>
        <dbReference type="ARBA" id="ARBA00022475"/>
    </source>
</evidence>
<dbReference type="OrthoDB" id="9809379at2"/>
<comment type="similarity">
    <text evidence="16">Belongs to the AAA ATPase family.</text>
</comment>
<comment type="subunit">
    <text evidence="15">Homohexamer.</text>
</comment>
<keyword evidence="10 15" id="KW-0067">ATP-binding</keyword>
<evidence type="ECO:0000256" key="9">
    <source>
        <dbReference type="ARBA" id="ARBA00022833"/>
    </source>
</evidence>
<dbReference type="Proteomes" id="UP000019754">
    <property type="component" value="Unassembled WGS sequence"/>
</dbReference>
<dbReference type="STRING" id="1249481.D641_0105845"/>
<dbReference type="InterPro" id="IPR011546">
    <property type="entry name" value="Pept_M41_FtsH_extracell"/>
</dbReference>
<dbReference type="InterPro" id="IPR003960">
    <property type="entry name" value="ATPase_AAA_CS"/>
</dbReference>
<feature type="domain" description="AAA+ ATPase" evidence="18">
    <location>
        <begin position="214"/>
        <end position="353"/>
    </location>
</feature>
<keyword evidence="9 15" id="KW-0862">Zinc</keyword>
<keyword evidence="11 15" id="KW-1133">Transmembrane helix</keyword>
<gene>
    <name evidence="15" type="primary">ftsH</name>
    <name evidence="19" type="ORF">D641_0105845</name>
</gene>
<dbReference type="InterPro" id="IPR037219">
    <property type="entry name" value="Peptidase_M41-like"/>
</dbReference>
<evidence type="ECO:0000256" key="8">
    <source>
        <dbReference type="ARBA" id="ARBA00022801"/>
    </source>
</evidence>
<dbReference type="Pfam" id="PF00004">
    <property type="entry name" value="AAA"/>
    <property type="match status" value="1"/>
</dbReference>
<dbReference type="MEROPS" id="M41.015"/>
<dbReference type="InterPro" id="IPR003959">
    <property type="entry name" value="ATPase_AAA_core"/>
</dbReference>
<dbReference type="NCBIfam" id="TIGR01241">
    <property type="entry name" value="FtsH_fam"/>
    <property type="match status" value="1"/>
</dbReference>
<comment type="cofactor">
    <cofactor evidence="15">
        <name>Zn(2+)</name>
        <dbReference type="ChEBI" id="CHEBI:29105"/>
    </cofactor>
    <text evidence="15">Binds 1 zinc ion per subunit.</text>
</comment>
<dbReference type="SUPFAM" id="SSF140990">
    <property type="entry name" value="FtsH protease domain-like"/>
    <property type="match status" value="1"/>
</dbReference>
<dbReference type="InterPro" id="IPR005936">
    <property type="entry name" value="FtsH"/>
</dbReference>
<keyword evidence="6 15" id="KW-0479">Metal-binding</keyword>
<keyword evidence="19" id="KW-0132">Cell division</keyword>
<feature type="compositionally biased region" description="Low complexity" evidence="17">
    <location>
        <begin position="647"/>
        <end position="665"/>
    </location>
</feature>
<reference evidence="19 20" key="1">
    <citation type="journal article" date="2013" name="Genome Announc.">
        <title>Draft genome sequence of an Actinobacterium, Brachybacterium muris strain UCD-AY4.</title>
        <authorList>
            <person name="Lo J.R."/>
            <person name="Lang J.M."/>
            <person name="Darling A.E."/>
            <person name="Eisen J.A."/>
            <person name="Coil D.A."/>
        </authorList>
    </citation>
    <scope>NUCLEOTIDE SEQUENCE [LARGE SCALE GENOMIC DNA]</scope>
    <source>
        <strain evidence="19 20">UCD-AY4</strain>
    </source>
</reference>
<comment type="subcellular location">
    <subcellularLocation>
        <location evidence="15">Cell membrane</location>
        <topology evidence="15">Multi-pass membrane protein</topology>
        <orientation evidence="15">Cytoplasmic side</orientation>
    </subcellularLocation>
    <subcellularLocation>
        <location evidence="1">Membrane</location>
    </subcellularLocation>
</comment>
<evidence type="ECO:0000256" key="7">
    <source>
        <dbReference type="ARBA" id="ARBA00022741"/>
    </source>
</evidence>
<dbReference type="InterPro" id="IPR003593">
    <property type="entry name" value="AAA+_ATPase"/>
</dbReference>
<name>A0A022KYZ7_9MICO</name>
<dbReference type="FunFam" id="1.20.58.760:FF:000001">
    <property type="entry name" value="ATP-dependent zinc metalloprotease FtsH"/>
    <property type="match status" value="1"/>
</dbReference>
<dbReference type="InterPro" id="IPR000642">
    <property type="entry name" value="Peptidase_M41"/>
</dbReference>
<dbReference type="Pfam" id="PF01434">
    <property type="entry name" value="Peptidase_M41"/>
    <property type="match status" value="1"/>
</dbReference>
<accession>A0A022KYZ7</accession>
<dbReference type="RefSeq" id="WP_017822873.1">
    <property type="nucleotide sequence ID" value="NZ_AORC01000006.1"/>
</dbReference>
<comment type="function">
    <text evidence="15">Acts as a processive, ATP-dependent zinc metallopeptidase for both cytoplasmic and membrane proteins. Plays a role in the quality control of integral membrane proteins.</text>
</comment>
<evidence type="ECO:0000256" key="11">
    <source>
        <dbReference type="ARBA" id="ARBA00022989"/>
    </source>
</evidence>
<evidence type="ECO:0000256" key="4">
    <source>
        <dbReference type="ARBA" id="ARBA00022670"/>
    </source>
</evidence>
<comment type="similarity">
    <text evidence="14 15">In the central section; belongs to the AAA ATPase family.</text>
</comment>
<keyword evidence="4 15" id="KW-0645">Protease</keyword>
<evidence type="ECO:0000259" key="18">
    <source>
        <dbReference type="SMART" id="SM00382"/>
    </source>
</evidence>
<dbReference type="CDD" id="cd19501">
    <property type="entry name" value="RecA-like_FtsH"/>
    <property type="match status" value="1"/>
</dbReference>
<dbReference type="HAMAP" id="MF_01458">
    <property type="entry name" value="FtsH"/>
    <property type="match status" value="1"/>
</dbReference>
<dbReference type="InterPro" id="IPR041569">
    <property type="entry name" value="AAA_lid_3"/>
</dbReference>
<dbReference type="FunFam" id="1.10.8.60:FF:000001">
    <property type="entry name" value="ATP-dependent zinc metalloprotease FtsH"/>
    <property type="match status" value="1"/>
</dbReference>
<evidence type="ECO:0000256" key="5">
    <source>
        <dbReference type="ARBA" id="ARBA00022692"/>
    </source>
</evidence>
<dbReference type="InterPro" id="IPR027417">
    <property type="entry name" value="P-loop_NTPase"/>
</dbReference>
<dbReference type="GO" id="GO:0005886">
    <property type="term" value="C:plasma membrane"/>
    <property type="evidence" value="ECO:0007669"/>
    <property type="project" value="UniProtKB-SubCell"/>
</dbReference>
<keyword evidence="12 15" id="KW-0482">Metalloprotease</keyword>
<evidence type="ECO:0000256" key="17">
    <source>
        <dbReference type="SAM" id="MobiDB-lite"/>
    </source>
</evidence>
<evidence type="ECO:0000256" key="6">
    <source>
        <dbReference type="ARBA" id="ARBA00022723"/>
    </source>
</evidence>
<dbReference type="Pfam" id="PF17862">
    <property type="entry name" value="AAA_lid_3"/>
    <property type="match status" value="1"/>
</dbReference>
<dbReference type="EMBL" id="AORC01000006">
    <property type="protein sequence ID" value="EYT49879.1"/>
    <property type="molecule type" value="Genomic_DNA"/>
</dbReference>
<organism evidence="19 20">
    <name type="scientific">Brachybacterium muris UCD-AY4</name>
    <dbReference type="NCBI Taxonomy" id="1249481"/>
    <lineage>
        <taxon>Bacteria</taxon>
        <taxon>Bacillati</taxon>
        <taxon>Actinomycetota</taxon>
        <taxon>Actinomycetes</taxon>
        <taxon>Micrococcales</taxon>
        <taxon>Dermabacteraceae</taxon>
        <taxon>Brachybacterium</taxon>
    </lineage>
</organism>
<evidence type="ECO:0000256" key="10">
    <source>
        <dbReference type="ARBA" id="ARBA00022840"/>
    </source>
</evidence>
<keyword evidence="19" id="KW-0131">Cell cycle</keyword>
<comment type="similarity">
    <text evidence="2 15">In the C-terminal section; belongs to the peptidase M41 family.</text>
</comment>
<dbReference type="GO" id="GO:0051301">
    <property type="term" value="P:cell division"/>
    <property type="evidence" value="ECO:0007669"/>
    <property type="project" value="UniProtKB-KW"/>
</dbReference>
<dbReference type="GO" id="GO:0030163">
    <property type="term" value="P:protein catabolic process"/>
    <property type="evidence" value="ECO:0007669"/>
    <property type="project" value="UniProtKB-UniRule"/>
</dbReference>
<protein>
    <recommendedName>
        <fullName evidence="15">ATP-dependent zinc metalloprotease FtsH</fullName>
        <ecNumber evidence="15">3.4.24.-</ecNumber>
    </recommendedName>
</protein>
<dbReference type="SMART" id="SM00382">
    <property type="entry name" value="AAA"/>
    <property type="match status" value="1"/>
</dbReference>
<evidence type="ECO:0000256" key="13">
    <source>
        <dbReference type="ARBA" id="ARBA00023136"/>
    </source>
</evidence>
<feature type="active site" evidence="15">
    <location>
        <position position="445"/>
    </location>
</feature>
<keyword evidence="5 15" id="KW-0812">Transmembrane</keyword>
<evidence type="ECO:0000256" key="12">
    <source>
        <dbReference type="ARBA" id="ARBA00023049"/>
    </source>
</evidence>
<dbReference type="GO" id="GO:0006508">
    <property type="term" value="P:proteolysis"/>
    <property type="evidence" value="ECO:0007669"/>
    <property type="project" value="UniProtKB-KW"/>
</dbReference>
<evidence type="ECO:0000256" key="16">
    <source>
        <dbReference type="RuleBase" id="RU003651"/>
    </source>
</evidence>
<dbReference type="EC" id="3.4.24.-" evidence="15"/>
<feature type="transmembrane region" description="Helical" evidence="15">
    <location>
        <begin position="130"/>
        <end position="152"/>
    </location>
</feature>
<dbReference type="PANTHER" id="PTHR23076:SF97">
    <property type="entry name" value="ATP-DEPENDENT ZINC METALLOPROTEASE YME1L1"/>
    <property type="match status" value="1"/>
</dbReference>
<dbReference type="FunFam" id="3.40.50.300:FF:000001">
    <property type="entry name" value="ATP-dependent zinc metalloprotease FtsH"/>
    <property type="match status" value="1"/>
</dbReference>
<dbReference type="PANTHER" id="PTHR23076">
    <property type="entry name" value="METALLOPROTEASE M41 FTSH"/>
    <property type="match status" value="1"/>
</dbReference>
<dbReference type="GO" id="GO:0005524">
    <property type="term" value="F:ATP binding"/>
    <property type="evidence" value="ECO:0007669"/>
    <property type="project" value="UniProtKB-UniRule"/>
</dbReference>
<dbReference type="PROSITE" id="PS00674">
    <property type="entry name" value="AAA"/>
    <property type="match status" value="1"/>
</dbReference>
<feature type="binding site" evidence="15">
    <location>
        <position position="448"/>
    </location>
    <ligand>
        <name>Zn(2+)</name>
        <dbReference type="ChEBI" id="CHEBI:29105"/>
        <note>catalytic</note>
    </ligand>
</feature>
<evidence type="ECO:0000313" key="19">
    <source>
        <dbReference type="EMBL" id="EYT49879.1"/>
    </source>
</evidence>
<dbReference type="GO" id="GO:0008270">
    <property type="term" value="F:zinc ion binding"/>
    <property type="evidence" value="ECO:0007669"/>
    <property type="project" value="UniProtKB-UniRule"/>
</dbReference>
<keyword evidence="8 15" id="KW-0378">Hydrolase</keyword>
<dbReference type="SUPFAM" id="SSF52540">
    <property type="entry name" value="P-loop containing nucleoside triphosphate hydrolases"/>
    <property type="match status" value="1"/>
</dbReference>
<dbReference type="Gene3D" id="3.40.50.300">
    <property type="entry name" value="P-loop containing nucleotide triphosphate hydrolases"/>
    <property type="match status" value="1"/>
</dbReference>
<evidence type="ECO:0000256" key="2">
    <source>
        <dbReference type="ARBA" id="ARBA00010044"/>
    </source>
</evidence>
<evidence type="ECO:0000256" key="14">
    <source>
        <dbReference type="ARBA" id="ARBA00061570"/>
    </source>
</evidence>
<feature type="binding site" evidence="15">
    <location>
        <begin position="222"/>
        <end position="229"/>
    </location>
    <ligand>
        <name>ATP</name>
        <dbReference type="ChEBI" id="CHEBI:30616"/>
    </ligand>
</feature>
<feature type="transmembrane region" description="Helical" evidence="15">
    <location>
        <begin position="21"/>
        <end position="42"/>
    </location>
</feature>
<dbReference type="Gene3D" id="1.10.8.60">
    <property type="match status" value="1"/>
</dbReference>
<keyword evidence="20" id="KW-1185">Reference proteome</keyword>
<dbReference type="GO" id="GO:0004176">
    <property type="term" value="F:ATP-dependent peptidase activity"/>
    <property type="evidence" value="ECO:0007669"/>
    <property type="project" value="InterPro"/>
</dbReference>
<dbReference type="HOGENOM" id="CLU_000688_16_2_11"/>
<evidence type="ECO:0000256" key="1">
    <source>
        <dbReference type="ARBA" id="ARBA00004370"/>
    </source>
</evidence>
<feature type="region of interest" description="Disordered" evidence="17">
    <location>
        <begin position="632"/>
        <end position="699"/>
    </location>
</feature>
<feature type="binding site" evidence="15">
    <location>
        <position position="444"/>
    </location>
    <ligand>
        <name>Zn(2+)</name>
        <dbReference type="ChEBI" id="CHEBI:29105"/>
        <note>catalytic</note>
    </ligand>
</feature>
<comment type="caution">
    <text evidence="19">The sequence shown here is derived from an EMBL/GenBank/DDBJ whole genome shotgun (WGS) entry which is preliminary data.</text>
</comment>
<feature type="binding site" evidence="15">
    <location>
        <position position="520"/>
    </location>
    <ligand>
        <name>Zn(2+)</name>
        <dbReference type="ChEBI" id="CHEBI:29105"/>
        <note>catalytic</note>
    </ligand>
</feature>